<accession>A0A0E0MVY1</accession>
<dbReference type="GO" id="GO:0003677">
    <property type="term" value="F:DNA binding"/>
    <property type="evidence" value="ECO:0007669"/>
    <property type="project" value="InterPro"/>
</dbReference>
<feature type="compositionally biased region" description="Basic residues" evidence="5">
    <location>
        <begin position="95"/>
        <end position="106"/>
    </location>
</feature>
<feature type="compositionally biased region" description="Basic residues" evidence="5">
    <location>
        <begin position="208"/>
        <end position="217"/>
    </location>
</feature>
<dbReference type="InterPro" id="IPR036236">
    <property type="entry name" value="Znf_C2H2_sf"/>
</dbReference>
<sequence length="295" mass="32286">MHRRSLASSHRPVTFSCTATVAFSCAVVAFSCSSSRRLQAARAARPRRRGNDSGHSSRSCSATPMTPTTPLHPQPQHHADNADDAAPPAAAAGPRRPRRFSRSHRRAFMDRERWLASMESKNHSKGKKSSEASPGGSHLASVQKPPRQRPKSNPPTSHQESDSENEEFSMPAVSSDSTPSHLSVHSSSQDKEVDGETIDEGNSGSPGSKRKGKRKKGISVSPTNSVARVKRSDCWKLFKVVDVPSKTEKGVTETKAKCRFCYRLFAYKKGGATSTLNRHIKKCTTYLNKLGRHKA</sequence>
<dbReference type="SMART" id="SM00614">
    <property type="entry name" value="ZnF_BED"/>
    <property type="match status" value="1"/>
</dbReference>
<feature type="compositionally biased region" description="Low complexity" evidence="5">
    <location>
        <begin position="84"/>
        <end position="94"/>
    </location>
</feature>
<dbReference type="AlphaFoldDB" id="A0A0E0MVY1"/>
<dbReference type="PROSITE" id="PS51257">
    <property type="entry name" value="PROKAR_LIPOPROTEIN"/>
    <property type="match status" value="1"/>
</dbReference>
<feature type="domain" description="BED-type" evidence="6">
    <location>
        <begin position="229"/>
        <end position="295"/>
    </location>
</feature>
<dbReference type="GO" id="GO:0008270">
    <property type="term" value="F:zinc ion binding"/>
    <property type="evidence" value="ECO:0007669"/>
    <property type="project" value="UniProtKB-KW"/>
</dbReference>
<keyword evidence="8" id="KW-1185">Reference proteome</keyword>
<organism evidence="7 8">
    <name type="scientific">Oryza rufipogon</name>
    <name type="common">Brownbeard rice</name>
    <name type="synonym">Asian wild rice</name>
    <dbReference type="NCBI Taxonomy" id="4529"/>
    <lineage>
        <taxon>Eukaryota</taxon>
        <taxon>Viridiplantae</taxon>
        <taxon>Streptophyta</taxon>
        <taxon>Embryophyta</taxon>
        <taxon>Tracheophyta</taxon>
        <taxon>Spermatophyta</taxon>
        <taxon>Magnoliopsida</taxon>
        <taxon>Liliopsida</taxon>
        <taxon>Poales</taxon>
        <taxon>Poaceae</taxon>
        <taxon>BOP clade</taxon>
        <taxon>Oryzoideae</taxon>
        <taxon>Oryzeae</taxon>
        <taxon>Oryzinae</taxon>
        <taxon>Oryza</taxon>
    </lineage>
</organism>
<dbReference type="Pfam" id="PF02892">
    <property type="entry name" value="zf-BED"/>
    <property type="match status" value="1"/>
</dbReference>
<dbReference type="HOGENOM" id="CLU_1117220_0_0_1"/>
<keyword evidence="2 4" id="KW-0863">Zinc-finger</keyword>
<evidence type="ECO:0000256" key="1">
    <source>
        <dbReference type="ARBA" id="ARBA00022723"/>
    </source>
</evidence>
<feature type="compositionally biased region" description="Polar residues" evidence="5">
    <location>
        <begin position="53"/>
        <end position="62"/>
    </location>
</feature>
<proteinExistence type="predicted"/>
<dbReference type="Proteomes" id="UP000008022">
    <property type="component" value="Unassembled WGS sequence"/>
</dbReference>
<dbReference type="EnsemblPlants" id="ORUFI01G16140.1">
    <property type="protein sequence ID" value="ORUFI01G16140.1"/>
    <property type="gene ID" value="ORUFI01G16140"/>
</dbReference>
<evidence type="ECO:0000256" key="4">
    <source>
        <dbReference type="PROSITE-ProRule" id="PRU00027"/>
    </source>
</evidence>
<feature type="compositionally biased region" description="Low complexity" evidence="5">
    <location>
        <begin position="63"/>
        <end position="76"/>
    </location>
</feature>
<protein>
    <recommendedName>
        <fullName evidence="6">BED-type domain-containing protein</fullName>
    </recommendedName>
</protein>
<feature type="compositionally biased region" description="Low complexity" evidence="5">
    <location>
        <begin position="174"/>
        <end position="187"/>
    </location>
</feature>
<name>A0A0E0MVY1_ORYRU</name>
<reference evidence="7" key="2">
    <citation type="submission" date="2015-06" db="UniProtKB">
        <authorList>
            <consortium name="EnsemblPlants"/>
        </authorList>
    </citation>
    <scope>IDENTIFICATION</scope>
</reference>
<reference evidence="8" key="1">
    <citation type="submission" date="2013-06" db="EMBL/GenBank/DDBJ databases">
        <authorList>
            <person name="Zhao Q."/>
        </authorList>
    </citation>
    <scope>NUCLEOTIDE SEQUENCE</scope>
    <source>
        <strain evidence="8">cv. W1943</strain>
    </source>
</reference>
<evidence type="ECO:0000313" key="7">
    <source>
        <dbReference type="EnsemblPlants" id="ORUFI01G16140.1"/>
    </source>
</evidence>
<dbReference type="SUPFAM" id="SSF57667">
    <property type="entry name" value="beta-beta-alpha zinc fingers"/>
    <property type="match status" value="1"/>
</dbReference>
<keyword evidence="1" id="KW-0479">Metal-binding</keyword>
<dbReference type="STRING" id="4529.A0A0E0MVY1"/>
<feature type="region of interest" description="Disordered" evidence="5">
    <location>
        <begin position="41"/>
        <end position="225"/>
    </location>
</feature>
<evidence type="ECO:0000313" key="8">
    <source>
        <dbReference type="Proteomes" id="UP000008022"/>
    </source>
</evidence>
<dbReference type="InterPro" id="IPR003656">
    <property type="entry name" value="Znf_BED"/>
</dbReference>
<evidence type="ECO:0000256" key="3">
    <source>
        <dbReference type="ARBA" id="ARBA00022833"/>
    </source>
</evidence>
<evidence type="ECO:0000256" key="5">
    <source>
        <dbReference type="SAM" id="MobiDB-lite"/>
    </source>
</evidence>
<evidence type="ECO:0000256" key="2">
    <source>
        <dbReference type="ARBA" id="ARBA00022771"/>
    </source>
</evidence>
<keyword evidence="3" id="KW-0862">Zinc</keyword>
<dbReference type="PROSITE" id="PS50808">
    <property type="entry name" value="ZF_BED"/>
    <property type="match status" value="1"/>
</dbReference>
<dbReference type="OMA" id="CWKLFKV"/>
<dbReference type="Gramene" id="ORUFI01G16140.1">
    <property type="protein sequence ID" value="ORUFI01G16140.1"/>
    <property type="gene ID" value="ORUFI01G16140"/>
</dbReference>
<evidence type="ECO:0000259" key="6">
    <source>
        <dbReference type="PROSITE" id="PS50808"/>
    </source>
</evidence>